<feature type="disulfide bond" evidence="11">
    <location>
        <begin position="385"/>
        <end position="403"/>
    </location>
</feature>
<dbReference type="GO" id="GO:0005743">
    <property type="term" value="C:mitochondrial inner membrane"/>
    <property type="evidence" value="ECO:0007669"/>
    <property type="project" value="UniProtKB-SubCell"/>
</dbReference>
<evidence type="ECO:0000256" key="8">
    <source>
        <dbReference type="ARBA" id="ARBA00023128"/>
    </source>
</evidence>
<dbReference type="SUPFAM" id="SSF57424">
    <property type="entry name" value="LDL receptor-like module"/>
    <property type="match status" value="4"/>
</dbReference>
<dbReference type="SMART" id="SM00032">
    <property type="entry name" value="CCP"/>
    <property type="match status" value="2"/>
</dbReference>
<name>A0A2W1BGN3_HELAM</name>
<keyword evidence="9 12" id="KW-0472">Membrane</keyword>
<dbReference type="InterPro" id="IPR000436">
    <property type="entry name" value="Sushi_SCR_CCP_dom"/>
</dbReference>
<dbReference type="GO" id="GO:0006508">
    <property type="term" value="P:proteolysis"/>
    <property type="evidence" value="ECO:0007669"/>
    <property type="project" value="InterPro"/>
</dbReference>
<dbReference type="CDD" id="cd00112">
    <property type="entry name" value="LDLa"/>
    <property type="match status" value="4"/>
</dbReference>
<feature type="region of interest" description="Disordered" evidence="14">
    <location>
        <begin position="725"/>
        <end position="757"/>
    </location>
</feature>
<feature type="repeat" description="Solcar" evidence="12">
    <location>
        <begin position="27"/>
        <end position="111"/>
    </location>
</feature>
<dbReference type="GO" id="GO:0004252">
    <property type="term" value="F:serine-type endopeptidase activity"/>
    <property type="evidence" value="ECO:0007669"/>
    <property type="project" value="InterPro"/>
</dbReference>
<dbReference type="Pfam" id="PF00089">
    <property type="entry name" value="Trypsin"/>
    <property type="match status" value="1"/>
</dbReference>
<feature type="compositionally biased region" description="Polar residues" evidence="14">
    <location>
        <begin position="725"/>
        <end position="735"/>
    </location>
</feature>
<feature type="disulfide bond" evidence="11">
    <location>
        <begin position="378"/>
        <end position="390"/>
    </location>
</feature>
<dbReference type="FunFam" id="1.50.40.10:FF:000046">
    <property type="entry name" value="Phosphate carrier protein, mitochondrial"/>
    <property type="match status" value="1"/>
</dbReference>
<dbReference type="Pfam" id="PF00057">
    <property type="entry name" value="Ldl_recept_a"/>
    <property type="match status" value="4"/>
</dbReference>
<keyword evidence="3" id="KW-0813">Transport</keyword>
<protein>
    <submittedName>
        <fullName evidence="17">Uncharacterized protein</fullName>
    </submittedName>
</protein>
<comment type="subcellular location">
    <subcellularLocation>
        <location evidence="1">Mitochondrion inner membrane</location>
        <topology evidence="1">Multi-pass membrane protein</topology>
    </subcellularLocation>
</comment>
<dbReference type="GO" id="GO:0005315">
    <property type="term" value="F:phosphate transmembrane transporter activity"/>
    <property type="evidence" value="ECO:0007669"/>
    <property type="project" value="InterPro"/>
</dbReference>
<keyword evidence="7" id="KW-1133">Transmembrane helix</keyword>
<keyword evidence="18" id="KW-1185">Reference proteome</keyword>
<dbReference type="CDD" id="cd00033">
    <property type="entry name" value="CCP"/>
    <property type="match status" value="1"/>
</dbReference>
<feature type="repeat" description="Solcar" evidence="12">
    <location>
        <begin position="128"/>
        <end position="206"/>
    </location>
</feature>
<evidence type="ECO:0000313" key="18">
    <source>
        <dbReference type="Proteomes" id="UP000249218"/>
    </source>
</evidence>
<dbReference type="InterPro" id="IPR023415">
    <property type="entry name" value="LDLR_class-A_CS"/>
</dbReference>
<dbReference type="SUPFAM" id="SSF50494">
    <property type="entry name" value="Trypsin-like serine proteases"/>
    <property type="match status" value="1"/>
</dbReference>
<dbReference type="InterPro" id="IPR035976">
    <property type="entry name" value="Sushi/SCR/CCP_sf"/>
</dbReference>
<feature type="disulfide bond" evidence="11">
    <location>
        <begin position="344"/>
        <end position="362"/>
    </location>
</feature>
<accession>A0A2W1BGN3</accession>
<dbReference type="InterPro" id="IPR044677">
    <property type="entry name" value="SLC25A3/Pic2/Mir1-like"/>
</dbReference>
<dbReference type="InterPro" id="IPR043504">
    <property type="entry name" value="Peptidase_S1_PA_chymotrypsin"/>
</dbReference>
<dbReference type="SMART" id="SM00192">
    <property type="entry name" value="LDLa"/>
    <property type="match status" value="4"/>
</dbReference>
<dbReference type="SMART" id="SM00020">
    <property type="entry name" value="Tryp_SPc"/>
    <property type="match status" value="1"/>
</dbReference>
<evidence type="ECO:0000256" key="9">
    <source>
        <dbReference type="ARBA" id="ARBA00023136"/>
    </source>
</evidence>
<organism evidence="17 18">
    <name type="scientific">Helicoverpa armigera</name>
    <name type="common">Cotton bollworm</name>
    <name type="synonym">Heliothis armigera</name>
    <dbReference type="NCBI Taxonomy" id="29058"/>
    <lineage>
        <taxon>Eukaryota</taxon>
        <taxon>Metazoa</taxon>
        <taxon>Ecdysozoa</taxon>
        <taxon>Arthropoda</taxon>
        <taxon>Hexapoda</taxon>
        <taxon>Insecta</taxon>
        <taxon>Pterygota</taxon>
        <taxon>Neoptera</taxon>
        <taxon>Endopterygota</taxon>
        <taxon>Lepidoptera</taxon>
        <taxon>Glossata</taxon>
        <taxon>Ditrysia</taxon>
        <taxon>Noctuoidea</taxon>
        <taxon>Noctuidae</taxon>
        <taxon>Heliothinae</taxon>
        <taxon>Helicoverpa</taxon>
    </lineage>
</organism>
<dbReference type="InterPro" id="IPR023395">
    <property type="entry name" value="MCP_dom_sf"/>
</dbReference>
<evidence type="ECO:0000256" key="10">
    <source>
        <dbReference type="ARBA" id="ARBA00023157"/>
    </source>
</evidence>
<keyword evidence="10 11" id="KW-1015">Disulfide bond</keyword>
<dbReference type="PRINTS" id="PR00261">
    <property type="entry name" value="LDLRECEPTOR"/>
</dbReference>
<dbReference type="PROSITE" id="PS50923">
    <property type="entry name" value="SUSHI"/>
    <property type="match status" value="1"/>
</dbReference>
<evidence type="ECO:0000256" key="2">
    <source>
        <dbReference type="ARBA" id="ARBA00006375"/>
    </source>
</evidence>
<dbReference type="Gene3D" id="2.10.70.10">
    <property type="entry name" value="Complement Module, domain 1"/>
    <property type="match status" value="1"/>
</dbReference>
<dbReference type="SUPFAM" id="SSF103506">
    <property type="entry name" value="Mitochondrial carrier"/>
    <property type="match status" value="1"/>
</dbReference>
<dbReference type="PROSITE" id="PS50240">
    <property type="entry name" value="TRYPSIN_DOM"/>
    <property type="match status" value="1"/>
</dbReference>
<dbReference type="EMBL" id="KZ150237">
    <property type="protein sequence ID" value="PZC71960.1"/>
    <property type="molecule type" value="Genomic_DNA"/>
</dbReference>
<evidence type="ECO:0000256" key="6">
    <source>
        <dbReference type="ARBA" id="ARBA00022792"/>
    </source>
</evidence>
<dbReference type="Gene3D" id="2.40.10.10">
    <property type="entry name" value="Trypsin-like serine proteases"/>
    <property type="match status" value="2"/>
</dbReference>
<comment type="similarity">
    <text evidence="2">Belongs to the mitochondrial carrier (TC 2.A.29) family.</text>
</comment>
<feature type="disulfide bond" evidence="11">
    <location>
        <begin position="275"/>
        <end position="287"/>
    </location>
</feature>
<gene>
    <name evidence="17" type="primary">HaOG212115</name>
    <name evidence="17" type="ORF">B5X24_HaOG212115</name>
</gene>
<evidence type="ECO:0000259" key="15">
    <source>
        <dbReference type="PROSITE" id="PS50240"/>
    </source>
</evidence>
<comment type="caution">
    <text evidence="13">Lacks conserved residue(s) required for the propagation of feature annotation.</text>
</comment>
<feature type="non-terminal residue" evidence="17">
    <location>
        <position position="1"/>
    </location>
</feature>
<keyword evidence="13" id="KW-0768">Sushi</keyword>
<dbReference type="PROSITE" id="PS00134">
    <property type="entry name" value="TRYPSIN_HIS"/>
    <property type="match status" value="1"/>
</dbReference>
<dbReference type="InterPro" id="IPR018108">
    <property type="entry name" value="MCP_transmembrane"/>
</dbReference>
<dbReference type="InterPro" id="IPR036055">
    <property type="entry name" value="LDL_receptor-like_sf"/>
</dbReference>
<evidence type="ECO:0000256" key="12">
    <source>
        <dbReference type="PROSITE-ProRule" id="PRU00282"/>
    </source>
</evidence>
<evidence type="ECO:0000256" key="4">
    <source>
        <dbReference type="ARBA" id="ARBA00022692"/>
    </source>
</evidence>
<evidence type="ECO:0000256" key="13">
    <source>
        <dbReference type="PROSITE-ProRule" id="PRU00302"/>
    </source>
</evidence>
<dbReference type="GO" id="GO:1990547">
    <property type="term" value="P:mitochondrial phosphate ion transmembrane transport"/>
    <property type="evidence" value="ECO:0007669"/>
    <property type="project" value="InterPro"/>
</dbReference>
<keyword evidence="6" id="KW-0999">Mitochondrion inner membrane</keyword>
<dbReference type="InterPro" id="IPR001254">
    <property type="entry name" value="Trypsin_dom"/>
</dbReference>
<evidence type="ECO:0000259" key="16">
    <source>
        <dbReference type="PROSITE" id="PS50923"/>
    </source>
</evidence>
<evidence type="ECO:0000313" key="17">
    <source>
        <dbReference type="EMBL" id="PZC71960.1"/>
    </source>
</evidence>
<dbReference type="PROSITE" id="PS50068">
    <property type="entry name" value="LDLRA_2"/>
    <property type="match status" value="4"/>
</dbReference>
<dbReference type="InterPro" id="IPR009003">
    <property type="entry name" value="Peptidase_S1_PA"/>
</dbReference>
<dbReference type="OrthoDB" id="2019384at2759"/>
<dbReference type="Gene3D" id="1.50.40.10">
    <property type="entry name" value="Mitochondrial carrier domain"/>
    <property type="match status" value="1"/>
</dbReference>
<dbReference type="Pfam" id="PF00084">
    <property type="entry name" value="Sushi"/>
    <property type="match status" value="1"/>
</dbReference>
<reference evidence="17 18" key="1">
    <citation type="journal article" date="2017" name="BMC Biol.">
        <title>Genomic innovations, transcriptional plasticity and gene loss underlying the evolution and divergence of two highly polyphagous and invasive Helicoverpa pest species.</title>
        <authorList>
            <person name="Pearce S.L."/>
            <person name="Clarke D.F."/>
            <person name="East P.D."/>
            <person name="Elfekih S."/>
            <person name="Gordon K.H."/>
            <person name="Jermiin L.S."/>
            <person name="McGaughran A."/>
            <person name="Oakeshott J.G."/>
            <person name="Papanikolaou A."/>
            <person name="Perera O.P."/>
            <person name="Rane R.V."/>
            <person name="Richards S."/>
            <person name="Tay W.T."/>
            <person name="Walsh T.K."/>
            <person name="Anderson A."/>
            <person name="Anderson C.J."/>
            <person name="Asgari S."/>
            <person name="Board P.G."/>
            <person name="Bretschneider A."/>
            <person name="Campbell P.M."/>
            <person name="Chertemps T."/>
            <person name="Christeller J.T."/>
            <person name="Coppin C.W."/>
            <person name="Downes S.J."/>
            <person name="Duan G."/>
            <person name="Farnsworth C.A."/>
            <person name="Good R.T."/>
            <person name="Han L.B."/>
            <person name="Han Y.C."/>
            <person name="Hatje K."/>
            <person name="Horne I."/>
            <person name="Huang Y.P."/>
            <person name="Hughes D.S."/>
            <person name="Jacquin-Joly E."/>
            <person name="James W."/>
            <person name="Jhangiani S."/>
            <person name="Kollmar M."/>
            <person name="Kuwar S.S."/>
            <person name="Li S."/>
            <person name="Liu N.Y."/>
            <person name="Maibeche M.T."/>
            <person name="Miller J.R."/>
            <person name="Montagne N."/>
            <person name="Perry T."/>
            <person name="Qu J."/>
            <person name="Song S.V."/>
            <person name="Sutton G.G."/>
            <person name="Vogel H."/>
            <person name="Walenz B.P."/>
            <person name="Xu W."/>
            <person name="Zhang H.J."/>
            <person name="Zou Z."/>
            <person name="Batterham P."/>
            <person name="Edwards O.R."/>
            <person name="Feyereisen R."/>
            <person name="Gibbs R.A."/>
            <person name="Heckel D.G."/>
            <person name="McGrath A."/>
            <person name="Robin C."/>
            <person name="Scherer S.E."/>
            <person name="Worley K.C."/>
            <person name="Wu Y.D."/>
        </authorList>
    </citation>
    <scope>NUCLEOTIDE SEQUENCE [LARGE SCALE GENOMIC DNA]</scope>
    <source>
        <strain evidence="17">Harm_GR_Male_#8</strain>
        <tissue evidence="17">Whole organism</tissue>
    </source>
</reference>
<evidence type="ECO:0000256" key="14">
    <source>
        <dbReference type="SAM" id="MobiDB-lite"/>
    </source>
</evidence>
<keyword evidence="8" id="KW-0496">Mitochondrion</keyword>
<dbReference type="InterPro" id="IPR018114">
    <property type="entry name" value="TRYPSIN_HIS"/>
</dbReference>
<evidence type="ECO:0000256" key="5">
    <source>
        <dbReference type="ARBA" id="ARBA00022737"/>
    </source>
</evidence>
<feature type="disulfide bond" evidence="11">
    <location>
        <begin position="282"/>
        <end position="300"/>
    </location>
</feature>
<dbReference type="PROSITE" id="PS50920">
    <property type="entry name" value="SOLCAR"/>
    <property type="match status" value="2"/>
</dbReference>
<dbReference type="Pfam" id="PF00153">
    <property type="entry name" value="Mito_carr"/>
    <property type="match status" value="2"/>
</dbReference>
<feature type="domain" description="Peptidase S1" evidence="15">
    <location>
        <begin position="575"/>
        <end position="819"/>
    </location>
</feature>
<sequence length="819" mass="90705">GLCKFGLYEVFKVTYSGLLDEETAYTYRTGVYLAASATAEFFADIALSPLEAAKVRIQTMPGFASTLREAWPKMVQNEGYGTLYKGLAPLWGRQIPYTMMKFACFEKTVELLYKFVVPKPREQCSKGEQLVVTFAAGYIAGVFCAIVSHPADTVVSKLNQDKTATVGSIVGKLGWAGVWKGLGPRIIMIGTLTALQWFIYDAVKVWLRMPRPPPAEMPESMRKRLEAEEAAKSKPDEFKCKYGNKCIPAAGRCNGTVECKDGSDETFVLCRNNTCPELDFRCTYGACMNSTVRCDGKRDCADNSDEVIPLCRNDFTDFNICTERLIDDRQYSRSVDCNNLRLKCDNGQVLKEPTRCDGHIDCEDGSDETLARCAEAECVPPLFRCAYGGCAFPKAACDGIEDCADGSDESFELCGRVLPSKTTTTPKPVCTLPPPPANGSYTMGGTVTGVPGQTFPSFMLKFTCDEPYEILGASTLFCFDGQWTEDIPTCVRFCNLPKHPTVQYLCQISDEEVYNGYRECEEKEPEGTVVDPQCRPVYYYPGNLRYMRCIDGEWDQLITCIPECGRLGTPADALLLGSQGREARRNELPWHVAIYRRADHRQICSGTIVKHDVVISAAHCFWNKRDLHPVSNYVVAAGKLYRRWNHPNDTHVQTSDIREINVPVRFLGSDTNFQDDIALILKVADVPYVSIQDCISDTPEGFRVYITSDKICAGYKNAATVNTTKRGAHNTTSPSIRRPISGHPATPTTSTAGGENGTALCEGDSGGGLTFPARERGTIRYYLRGVASTAVNNQRLCNEATITSFTHVVTHARFIQEHL</sequence>
<dbReference type="PROSITE" id="PS01209">
    <property type="entry name" value="LDLRA_1"/>
    <property type="match status" value="2"/>
</dbReference>
<evidence type="ECO:0000256" key="1">
    <source>
        <dbReference type="ARBA" id="ARBA00004448"/>
    </source>
</evidence>
<dbReference type="Proteomes" id="UP000249218">
    <property type="component" value="Unassembled WGS sequence"/>
</dbReference>
<dbReference type="AlphaFoldDB" id="A0A2W1BGN3"/>
<proteinExistence type="inferred from homology"/>
<dbReference type="PANTHER" id="PTHR45671:SF10">
    <property type="entry name" value="SOLUTE CARRIER FAMILY 25 MEMBER 3"/>
    <property type="match status" value="1"/>
</dbReference>
<keyword evidence="4 12" id="KW-0812">Transmembrane</keyword>
<dbReference type="PANTHER" id="PTHR45671">
    <property type="entry name" value="SOLUTE CARRIER FAMILY 25 (MITOCHONDRIAL CARRIER PHOSPHATE CARRIER), MEMBER 3, LIKE-RELATED-RELATED"/>
    <property type="match status" value="1"/>
</dbReference>
<keyword evidence="5" id="KW-0677">Repeat</keyword>
<feature type="domain" description="Sushi" evidence="16">
    <location>
        <begin position="428"/>
        <end position="492"/>
    </location>
</feature>
<evidence type="ECO:0000256" key="11">
    <source>
        <dbReference type="PROSITE-ProRule" id="PRU00124"/>
    </source>
</evidence>
<dbReference type="InterPro" id="IPR002172">
    <property type="entry name" value="LDrepeatLR_classA_rpt"/>
</dbReference>
<evidence type="ECO:0000256" key="3">
    <source>
        <dbReference type="ARBA" id="ARBA00022448"/>
    </source>
</evidence>
<evidence type="ECO:0000256" key="7">
    <source>
        <dbReference type="ARBA" id="ARBA00022989"/>
    </source>
</evidence>
<dbReference type="SUPFAM" id="SSF57535">
    <property type="entry name" value="Complement control module/SCR domain"/>
    <property type="match status" value="1"/>
</dbReference>
<dbReference type="Gene3D" id="4.10.400.10">
    <property type="entry name" value="Low-density Lipoprotein Receptor"/>
    <property type="match status" value="4"/>
</dbReference>